<evidence type="ECO:0000313" key="3">
    <source>
        <dbReference type="Proteomes" id="UP000285120"/>
    </source>
</evidence>
<dbReference type="PROSITE" id="PS50887">
    <property type="entry name" value="GGDEF"/>
    <property type="match status" value="1"/>
</dbReference>
<dbReference type="SUPFAM" id="SSF55073">
    <property type="entry name" value="Nucleotide cyclase"/>
    <property type="match status" value="1"/>
</dbReference>
<dbReference type="SUPFAM" id="SSF55785">
    <property type="entry name" value="PYP-like sensor domain (PAS domain)"/>
    <property type="match status" value="1"/>
</dbReference>
<sequence length="315" mass="35085">MWSGEFILERMLAVKMDNKETMIDQSEISKSILNSLGDQICVIDRAGMILFVNDEWIRESTSSSRLFDIQGVGVNYMQAVETNAYVHEGLLSILSGKEKYFTYEYSCHTATEKRWNVMQATPLVVNGSGSEGVVIRHVDVTKQKLLEMQLKHQAETDSLTGLYNRRYFETRLEQEIAMLQRSGASLSLLAIDVDNFKAVNDLFGHQIGDIVLKQLAMLIGESTRKTDILARVGGDEFAVLLPGTNKAGLNKVASKILSVVQQQNNNEGNPYPITLNISIGGSHFSSRDSMEAILKKTDQALYGAKDRGKNQVNII</sequence>
<protein>
    <submittedName>
        <fullName evidence="2">Diguanylate cyclase (GGDEF)-like protein</fullName>
    </submittedName>
</protein>
<dbReference type="PANTHER" id="PTHR45138:SF9">
    <property type="entry name" value="DIGUANYLATE CYCLASE DGCM-RELATED"/>
    <property type="match status" value="1"/>
</dbReference>
<evidence type="ECO:0000259" key="1">
    <source>
        <dbReference type="PROSITE" id="PS50887"/>
    </source>
</evidence>
<dbReference type="InterPro" id="IPR050469">
    <property type="entry name" value="Diguanylate_Cyclase"/>
</dbReference>
<dbReference type="CDD" id="cd01949">
    <property type="entry name" value="GGDEF"/>
    <property type="match status" value="1"/>
</dbReference>
<dbReference type="Gene3D" id="3.30.450.20">
    <property type="entry name" value="PAS domain"/>
    <property type="match status" value="1"/>
</dbReference>
<evidence type="ECO:0000313" key="2">
    <source>
        <dbReference type="EMBL" id="RKD75194.1"/>
    </source>
</evidence>
<name>A0A419V5D3_9BACL</name>
<dbReference type="NCBIfam" id="TIGR00254">
    <property type="entry name" value="GGDEF"/>
    <property type="match status" value="1"/>
</dbReference>
<feature type="domain" description="GGDEF" evidence="1">
    <location>
        <begin position="184"/>
        <end position="315"/>
    </location>
</feature>
<dbReference type="InterPro" id="IPR035965">
    <property type="entry name" value="PAS-like_dom_sf"/>
</dbReference>
<proteinExistence type="predicted"/>
<dbReference type="GO" id="GO:0052621">
    <property type="term" value="F:diguanylate cyclase activity"/>
    <property type="evidence" value="ECO:0007669"/>
    <property type="project" value="TreeGrafter"/>
</dbReference>
<gene>
    <name evidence="2" type="ORF">ATL39_0892</name>
</gene>
<accession>A0A419V5D3</accession>
<dbReference type="InterPro" id="IPR029787">
    <property type="entry name" value="Nucleotide_cyclase"/>
</dbReference>
<dbReference type="FunFam" id="3.30.70.270:FF:000001">
    <property type="entry name" value="Diguanylate cyclase domain protein"/>
    <property type="match status" value="1"/>
</dbReference>
<dbReference type="EMBL" id="RAPK01000007">
    <property type="protein sequence ID" value="RKD75194.1"/>
    <property type="molecule type" value="Genomic_DNA"/>
</dbReference>
<dbReference type="SMART" id="SM00267">
    <property type="entry name" value="GGDEF"/>
    <property type="match status" value="1"/>
</dbReference>
<dbReference type="InterPro" id="IPR000160">
    <property type="entry name" value="GGDEF_dom"/>
</dbReference>
<dbReference type="Gene3D" id="3.30.70.270">
    <property type="match status" value="1"/>
</dbReference>
<comment type="caution">
    <text evidence="2">The sequence shown here is derived from an EMBL/GenBank/DDBJ whole genome shotgun (WGS) entry which is preliminary data.</text>
</comment>
<dbReference type="InterPro" id="IPR043128">
    <property type="entry name" value="Rev_trsase/Diguanyl_cyclase"/>
</dbReference>
<dbReference type="Pfam" id="PF00990">
    <property type="entry name" value="GGDEF"/>
    <property type="match status" value="1"/>
</dbReference>
<dbReference type="Proteomes" id="UP000285120">
    <property type="component" value="Unassembled WGS sequence"/>
</dbReference>
<keyword evidence="3" id="KW-1185">Reference proteome</keyword>
<dbReference type="AlphaFoldDB" id="A0A419V5D3"/>
<organism evidence="2 3">
    <name type="scientific">Sinobaca qinghaiensis</name>
    <dbReference type="NCBI Taxonomy" id="342944"/>
    <lineage>
        <taxon>Bacteria</taxon>
        <taxon>Bacillati</taxon>
        <taxon>Bacillota</taxon>
        <taxon>Bacilli</taxon>
        <taxon>Bacillales</taxon>
        <taxon>Sporolactobacillaceae</taxon>
        <taxon>Sinobaca</taxon>
    </lineage>
</organism>
<dbReference type="PANTHER" id="PTHR45138">
    <property type="entry name" value="REGULATORY COMPONENTS OF SENSORY TRANSDUCTION SYSTEM"/>
    <property type="match status" value="1"/>
</dbReference>
<reference evidence="2 3" key="1">
    <citation type="submission" date="2018-09" db="EMBL/GenBank/DDBJ databases">
        <title>Genomic Encyclopedia of Archaeal and Bacterial Type Strains, Phase II (KMG-II): from individual species to whole genera.</title>
        <authorList>
            <person name="Goeker M."/>
        </authorList>
    </citation>
    <scope>NUCLEOTIDE SEQUENCE [LARGE SCALE GENOMIC DNA]</scope>
    <source>
        <strain evidence="2 3">DSM 17008</strain>
    </source>
</reference>